<evidence type="ECO:0000256" key="1">
    <source>
        <dbReference type="ARBA" id="ARBA00006149"/>
    </source>
</evidence>
<evidence type="ECO:0000313" key="8">
    <source>
        <dbReference type="EMBL" id="RHW44405.1"/>
    </source>
</evidence>
<feature type="domain" description="DUF7782" evidence="7">
    <location>
        <begin position="394"/>
        <end position="502"/>
    </location>
</feature>
<proteinExistence type="inferred from homology"/>
<evidence type="ECO:0000256" key="2">
    <source>
        <dbReference type="ARBA" id="ARBA00022603"/>
    </source>
</evidence>
<protein>
    <submittedName>
        <fullName evidence="8">Methyltransferase domain-containing protein</fullName>
    </submittedName>
</protein>
<name>A0A417Z1F5_9MICO</name>
<dbReference type="SUPFAM" id="SSF53335">
    <property type="entry name" value="S-adenosyl-L-methionine-dependent methyltransferases"/>
    <property type="match status" value="1"/>
</dbReference>
<evidence type="ECO:0000313" key="9">
    <source>
        <dbReference type="Proteomes" id="UP000285376"/>
    </source>
</evidence>
<dbReference type="InterPro" id="IPR029063">
    <property type="entry name" value="SAM-dependent_MTases_sf"/>
</dbReference>
<dbReference type="InterPro" id="IPR002052">
    <property type="entry name" value="DNA_methylase_N6_adenine_CS"/>
</dbReference>
<dbReference type="InterPro" id="IPR007848">
    <property type="entry name" value="Small_mtfrase_dom"/>
</dbReference>
<evidence type="ECO:0000259" key="5">
    <source>
        <dbReference type="Pfam" id="PF05175"/>
    </source>
</evidence>
<dbReference type="PROSITE" id="PS00092">
    <property type="entry name" value="N6_MTASE"/>
    <property type="match status" value="1"/>
</dbReference>
<dbReference type="GO" id="GO:0008170">
    <property type="term" value="F:N-methyltransferase activity"/>
    <property type="evidence" value="ECO:0007669"/>
    <property type="project" value="UniProtKB-ARBA"/>
</dbReference>
<reference evidence="8 9" key="1">
    <citation type="submission" date="2018-08" db="EMBL/GenBank/DDBJ databases">
        <title>Whole genome sequence analysis of Dermacoccus abyssi bacteria isolated from Deep Mariana trench Micromonospora spp reveals genes involved in the environmental adaptation and production of secondary metabolites.</title>
        <authorList>
            <person name="Abdel-Mageed W.M."/>
            <person name="Lehri B."/>
            <person name="Nouioui I."/>
            <person name="Goodfellow I."/>
            <person name="Jaspars M."/>
            <person name="Karlyshev A."/>
        </authorList>
    </citation>
    <scope>NUCLEOTIDE SEQUENCE [LARGE SCALE GENOMIC DNA]</scope>
    <source>
        <strain evidence="8 9">MT1.1</strain>
    </source>
</reference>
<evidence type="ECO:0000256" key="3">
    <source>
        <dbReference type="ARBA" id="ARBA00022679"/>
    </source>
</evidence>
<feature type="domain" description="Methyltransferase small" evidence="5">
    <location>
        <begin position="150"/>
        <end position="275"/>
    </location>
</feature>
<feature type="domain" description="DUF7059" evidence="6">
    <location>
        <begin position="26"/>
        <end position="109"/>
    </location>
</feature>
<dbReference type="RefSeq" id="WP_118914500.1">
    <property type="nucleotide sequence ID" value="NZ_CBCRVH010000017.1"/>
</dbReference>
<evidence type="ECO:0000259" key="6">
    <source>
        <dbReference type="Pfam" id="PF23186"/>
    </source>
</evidence>
<evidence type="ECO:0000256" key="4">
    <source>
        <dbReference type="ARBA" id="ARBA00022691"/>
    </source>
</evidence>
<dbReference type="PANTHER" id="PTHR45875">
    <property type="entry name" value="METHYLTRANSFERASE N6AMT1"/>
    <property type="match status" value="1"/>
</dbReference>
<dbReference type="PANTHER" id="PTHR45875:SF1">
    <property type="entry name" value="METHYLTRANSFERASE N6AMT1"/>
    <property type="match status" value="1"/>
</dbReference>
<dbReference type="Pfam" id="PF25004">
    <property type="entry name" value="DUF7782"/>
    <property type="match status" value="1"/>
</dbReference>
<dbReference type="GO" id="GO:0008276">
    <property type="term" value="F:protein methyltransferase activity"/>
    <property type="evidence" value="ECO:0007669"/>
    <property type="project" value="TreeGrafter"/>
</dbReference>
<dbReference type="GO" id="GO:0003676">
    <property type="term" value="F:nucleic acid binding"/>
    <property type="evidence" value="ECO:0007669"/>
    <property type="project" value="InterPro"/>
</dbReference>
<gene>
    <name evidence="8" type="ORF">D1832_12665</name>
</gene>
<dbReference type="CDD" id="cd02440">
    <property type="entry name" value="AdoMet_MTases"/>
    <property type="match status" value="1"/>
</dbReference>
<dbReference type="Pfam" id="PF05175">
    <property type="entry name" value="MTS"/>
    <property type="match status" value="1"/>
</dbReference>
<accession>A0A417Z1F5</accession>
<dbReference type="EMBL" id="QWLM01000017">
    <property type="protein sequence ID" value="RHW44405.1"/>
    <property type="molecule type" value="Genomic_DNA"/>
</dbReference>
<keyword evidence="2 8" id="KW-0489">Methyltransferase</keyword>
<dbReference type="GO" id="GO:0008757">
    <property type="term" value="F:S-adenosylmethionine-dependent methyltransferase activity"/>
    <property type="evidence" value="ECO:0007669"/>
    <property type="project" value="TreeGrafter"/>
</dbReference>
<keyword evidence="4" id="KW-0949">S-adenosyl-L-methionine</keyword>
<evidence type="ECO:0000259" key="7">
    <source>
        <dbReference type="Pfam" id="PF25004"/>
    </source>
</evidence>
<comment type="caution">
    <text evidence="8">The sequence shown here is derived from an EMBL/GenBank/DDBJ whole genome shotgun (WGS) entry which is preliminary data.</text>
</comment>
<comment type="similarity">
    <text evidence="1">Belongs to the eukaryotic/archaeal PrmC-related family.</text>
</comment>
<organism evidence="8 9">
    <name type="scientific">Dermacoccus abyssi</name>
    <dbReference type="NCBI Taxonomy" id="322596"/>
    <lineage>
        <taxon>Bacteria</taxon>
        <taxon>Bacillati</taxon>
        <taxon>Actinomycetota</taxon>
        <taxon>Actinomycetes</taxon>
        <taxon>Micrococcales</taxon>
        <taxon>Dermacoccaceae</taxon>
        <taxon>Dermacoccus</taxon>
    </lineage>
</organism>
<dbReference type="GO" id="GO:0035657">
    <property type="term" value="C:eRF1 methyltransferase complex"/>
    <property type="evidence" value="ECO:0007669"/>
    <property type="project" value="TreeGrafter"/>
</dbReference>
<dbReference type="InterPro" id="IPR052190">
    <property type="entry name" value="Euk-Arch_PrmC-MTase"/>
</dbReference>
<dbReference type="Proteomes" id="UP000285376">
    <property type="component" value="Unassembled WGS sequence"/>
</dbReference>
<keyword evidence="3 8" id="KW-0808">Transferase</keyword>
<dbReference type="Pfam" id="PF23186">
    <property type="entry name" value="DUF7059"/>
    <property type="match status" value="1"/>
</dbReference>
<dbReference type="GO" id="GO:0032259">
    <property type="term" value="P:methylation"/>
    <property type="evidence" value="ECO:0007669"/>
    <property type="project" value="UniProtKB-KW"/>
</dbReference>
<dbReference type="InterPro" id="IPR055487">
    <property type="entry name" value="DUF7059"/>
</dbReference>
<sequence length="506" mass="53968">MSSRMPVPDAEATDLVEALRDDLVVADYTVEHVAELLGPGASAALHREQPLPVRRALAGSDDPVATMVRFFTLGETHTLDALDAAFPSLRAKGLERLGLAVPADSGLRSAVDLRPYGDENSSWWLASDLSELATGSVLATDHVLGIGGASTTLARWTPRREVAAALDLGTGCGVQAVHLAGHVQHIVATDLATRALDFVRFNAALNRLPLEVLAGSMLEPVAGRRFDLVVSNPPFVITPRAEGMPGYEYRDGGAVGDAVIRDLVRSVGDHLEPGGIAQFLGNWEMREGHGFEQVWTEWLEGTGLDAWVVQREVQDPFEYAELWARDGGAGVNSPEYGAMYAAWLDDFAARGVESIGFGIVTLQRPESERDPFVDLMDERGPVASAMGPTIDAGLRARSWLAQTSDDDLLDGTWQAAPDVTEERHTKPGADDPSVIMIRQGGGLGLSIQADTVLAAFLSVCDGSMSARTALVAIASLVGVPDDEVIAGTLPLLRRLIANGMLERVEG</sequence>
<dbReference type="InterPro" id="IPR056684">
    <property type="entry name" value="DUF7782"/>
</dbReference>
<dbReference type="AlphaFoldDB" id="A0A417Z1F5"/>
<dbReference type="Gene3D" id="3.40.50.150">
    <property type="entry name" value="Vaccinia Virus protein VP39"/>
    <property type="match status" value="1"/>
</dbReference>